<organism evidence="3 4">
    <name type="scientific">Eragrostis curvula</name>
    <name type="common">weeping love grass</name>
    <dbReference type="NCBI Taxonomy" id="38414"/>
    <lineage>
        <taxon>Eukaryota</taxon>
        <taxon>Viridiplantae</taxon>
        <taxon>Streptophyta</taxon>
        <taxon>Embryophyta</taxon>
        <taxon>Tracheophyta</taxon>
        <taxon>Spermatophyta</taxon>
        <taxon>Magnoliopsida</taxon>
        <taxon>Liliopsida</taxon>
        <taxon>Poales</taxon>
        <taxon>Poaceae</taxon>
        <taxon>PACMAD clade</taxon>
        <taxon>Chloridoideae</taxon>
        <taxon>Eragrostideae</taxon>
        <taxon>Eragrostidinae</taxon>
        <taxon>Eragrostis</taxon>
    </lineage>
</organism>
<dbReference type="EMBL" id="RWGY01000009">
    <property type="protein sequence ID" value="TVU35844.1"/>
    <property type="molecule type" value="Genomic_DNA"/>
</dbReference>
<gene>
    <name evidence="3" type="ORF">EJB05_17751</name>
</gene>
<dbReference type="InterPro" id="IPR050481">
    <property type="entry name" value="UDP-glycosyltransf_plant"/>
</dbReference>
<evidence type="ECO:0000256" key="2">
    <source>
        <dbReference type="ARBA" id="ARBA00022679"/>
    </source>
</evidence>
<dbReference type="OrthoDB" id="5835829at2759"/>
<dbReference type="FunFam" id="3.40.50.2000:FF:000082">
    <property type="entry name" value="Glycosyltransferase"/>
    <property type="match status" value="2"/>
</dbReference>
<sequence>MKKTVVLYPGLGVGHLTPMVQLAKVFVQHGVAVIVALVEPPFKSDDFSAVVARATASNPSVTFHVLPPPPPPSSPADSTSSDVIAKMFHFLTAMNAPLRDFLGSLPSVNALVLDMFCGDAFDVAAELKLPAYTSYASGAGDLAVFLNLPSLRASMSTSFVELGDSVLSFPGAPPLKASDLPLECSNDSEGGKSILRMFERMTEAKGILINTFESLEPSAVRALRDGLCVPNNATPPVYCIGPLVSGGGGGEQAEHECLRWLDEQPDQSVVFLAFGSMGSFPKNQLEEIAIGLEKSGHRFLWVVRSPKSDDHKFGDPLPEPDLDALLPGGFLERTKDRGLVVKSWAPQVDVLQHRATGAFVTHCGWNSTLEGVTAGLPLLCWPLYAEQRLNKEFIVEEMKLGVEMRGYDGELVTAEEVETKVRWVMESEGGKMLRERVAAAKHAGAEALKEGGSSHAAFVQFLKDLDNESRTIIHKSASAEARHKRPTIKVALRSNFPRTSQDSTRAKPQLLCFSVLLAVVDRLPTDYMHNGGAMKQTVVLYPPDGVGHLGPMTQLAKVFLEHGYDVAMVLLEPPVKGTDSNTSFIESIVASNPSISFHVLPKIPPPDFATSTKHPFLLKLDMMIQYNEYLESFLRTIPRERLHSLVVDMFCVHAIDVATKLDLPVYSFFTSGAGVLAVLTQLMTLLSSRQTGLKELGDTPLEFLGAPPMPASHLIKELLEHPENEVCKAMMTIWKRNTETHGILINTFESLESRAVEAFRDPLCVPGRVLPQIYCIGPLVDKVAPNQVKAERHECLEWLDAQPERSVVFLSWGSKGALSKEQLKEIAVGLEKSRQRFLWIVRAPAGTDELKRFLEQRSEPDFHELLPEGFLERTKDRGLVLKSWVPQVEVLNHLAVGAFVTHCGWNSALESIMAGVPMLCWPLRSEQKMNKVFMTEDMGVAVEIAGYNTGFVKAEEVEAKVRLVIESEKGRELTKRAAGLKKEAAEALEDGGSSQASFVQFLEDVKKIVN</sequence>
<accession>A0A5J9VK65</accession>
<dbReference type="PROSITE" id="PS00375">
    <property type="entry name" value="UDPGT"/>
    <property type="match status" value="2"/>
</dbReference>
<dbReference type="PANTHER" id="PTHR48048:SF89">
    <property type="entry name" value="GLYCOSYLTRANSFERASE"/>
    <property type="match status" value="1"/>
</dbReference>
<dbReference type="InterPro" id="IPR035595">
    <property type="entry name" value="UDP_glycos_trans_CS"/>
</dbReference>
<proteinExistence type="inferred from homology"/>
<dbReference type="GO" id="GO:0035251">
    <property type="term" value="F:UDP-glucosyltransferase activity"/>
    <property type="evidence" value="ECO:0007669"/>
    <property type="project" value="InterPro"/>
</dbReference>
<reference evidence="3 4" key="1">
    <citation type="journal article" date="2019" name="Sci. Rep.">
        <title>A high-quality genome of Eragrostis curvula grass provides insights into Poaceae evolution and supports new strategies to enhance forage quality.</title>
        <authorList>
            <person name="Carballo J."/>
            <person name="Santos B.A.C.M."/>
            <person name="Zappacosta D."/>
            <person name="Garbus I."/>
            <person name="Selva J.P."/>
            <person name="Gallo C.A."/>
            <person name="Diaz A."/>
            <person name="Albertini E."/>
            <person name="Caccamo M."/>
            <person name="Echenique V."/>
        </authorList>
    </citation>
    <scope>NUCLEOTIDE SEQUENCE [LARGE SCALE GENOMIC DNA]</scope>
    <source>
        <strain evidence="4">cv. Victoria</strain>
        <tissue evidence="3">Leaf</tissue>
    </source>
</reference>
<dbReference type="Proteomes" id="UP000324897">
    <property type="component" value="Unassembled WGS sequence"/>
</dbReference>
<keyword evidence="2" id="KW-0808">Transferase</keyword>
<comment type="similarity">
    <text evidence="1">Belongs to the UDP-glycosyltransferase family.</text>
</comment>
<dbReference type="PANTHER" id="PTHR48048">
    <property type="entry name" value="GLYCOSYLTRANSFERASE"/>
    <property type="match status" value="1"/>
</dbReference>
<dbReference type="Gramene" id="TVU35844">
    <property type="protein sequence ID" value="TVU35844"/>
    <property type="gene ID" value="EJB05_17751"/>
</dbReference>
<dbReference type="Gene3D" id="3.40.50.2000">
    <property type="entry name" value="Glycogen Phosphorylase B"/>
    <property type="match status" value="4"/>
</dbReference>
<name>A0A5J9VK65_9POAL</name>
<dbReference type="Pfam" id="PF00201">
    <property type="entry name" value="UDPGT"/>
    <property type="match status" value="2"/>
</dbReference>
<evidence type="ECO:0000313" key="4">
    <source>
        <dbReference type="Proteomes" id="UP000324897"/>
    </source>
</evidence>
<feature type="non-terminal residue" evidence="3">
    <location>
        <position position="1"/>
    </location>
</feature>
<dbReference type="FunFam" id="3.40.50.2000:FF:000020">
    <property type="entry name" value="Glycosyltransferase"/>
    <property type="match status" value="2"/>
</dbReference>
<evidence type="ECO:0008006" key="5">
    <source>
        <dbReference type="Google" id="ProtNLM"/>
    </source>
</evidence>
<dbReference type="SUPFAM" id="SSF53756">
    <property type="entry name" value="UDP-Glycosyltransferase/glycogen phosphorylase"/>
    <property type="match status" value="2"/>
</dbReference>
<dbReference type="InterPro" id="IPR002213">
    <property type="entry name" value="UDP_glucos_trans"/>
</dbReference>
<comment type="caution">
    <text evidence="3">The sequence shown here is derived from an EMBL/GenBank/DDBJ whole genome shotgun (WGS) entry which is preliminary data.</text>
</comment>
<evidence type="ECO:0000313" key="3">
    <source>
        <dbReference type="EMBL" id="TVU35844.1"/>
    </source>
</evidence>
<evidence type="ECO:0000256" key="1">
    <source>
        <dbReference type="ARBA" id="ARBA00009995"/>
    </source>
</evidence>
<dbReference type="CDD" id="cd03784">
    <property type="entry name" value="GT1_Gtf-like"/>
    <property type="match status" value="2"/>
</dbReference>
<dbReference type="AlphaFoldDB" id="A0A5J9VK65"/>
<keyword evidence="4" id="KW-1185">Reference proteome</keyword>
<protein>
    <recommendedName>
        <fullName evidence="5">UDP-glycosyltransferases domain-containing protein</fullName>
    </recommendedName>
</protein>